<organism evidence="2">
    <name type="scientific">Schizaphis graminum</name>
    <name type="common">Green bug aphid</name>
    <dbReference type="NCBI Taxonomy" id="13262"/>
    <lineage>
        <taxon>Eukaryota</taxon>
        <taxon>Metazoa</taxon>
        <taxon>Ecdysozoa</taxon>
        <taxon>Arthropoda</taxon>
        <taxon>Hexapoda</taxon>
        <taxon>Insecta</taxon>
        <taxon>Pterygota</taxon>
        <taxon>Neoptera</taxon>
        <taxon>Paraneoptera</taxon>
        <taxon>Hemiptera</taxon>
        <taxon>Sternorrhyncha</taxon>
        <taxon>Aphidomorpha</taxon>
        <taxon>Aphidoidea</taxon>
        <taxon>Aphididae</taxon>
        <taxon>Aphidini</taxon>
        <taxon>Schizaphis</taxon>
    </lineage>
</organism>
<reference evidence="2" key="1">
    <citation type="submission" date="2018-04" db="EMBL/GenBank/DDBJ databases">
        <title>Transcriptome of Schizaphis graminum biotype I.</title>
        <authorList>
            <person name="Scully E.D."/>
            <person name="Geib S.M."/>
            <person name="Palmer N.A."/>
            <person name="Koch K."/>
            <person name="Bradshaw J."/>
            <person name="Heng-Moss T."/>
            <person name="Sarath G."/>
        </authorList>
    </citation>
    <scope>NUCLEOTIDE SEQUENCE</scope>
</reference>
<evidence type="ECO:0000313" key="2">
    <source>
        <dbReference type="EMBL" id="MBY23135.1"/>
    </source>
</evidence>
<accession>A0A2S2P153</accession>
<feature type="compositionally biased region" description="Basic and acidic residues" evidence="1">
    <location>
        <begin position="9"/>
        <end position="22"/>
    </location>
</feature>
<proteinExistence type="predicted"/>
<sequence length="133" mass="15013">MSIFDVDDDHSNSDEADNHDTDDFGGETSVKRTNLVMYPEFPKKQKVTHRNENIYCMSNDAPSESRYNQDNTFITPSITDKTVPAVSMVTDIFCECKLSKKIQHSCTFGIPNQTNVSLLEAIGHQLCRLSAEF</sequence>
<gene>
    <name evidence="2" type="ORF">g.36608</name>
</gene>
<name>A0A2S2P153_SCHGA</name>
<feature type="region of interest" description="Disordered" evidence="1">
    <location>
        <begin position="1"/>
        <end position="31"/>
    </location>
</feature>
<evidence type="ECO:0000256" key="1">
    <source>
        <dbReference type="SAM" id="MobiDB-lite"/>
    </source>
</evidence>
<dbReference type="EMBL" id="GGMR01010516">
    <property type="protein sequence ID" value="MBY23135.1"/>
    <property type="molecule type" value="Transcribed_RNA"/>
</dbReference>
<protein>
    <submittedName>
        <fullName evidence="2">Uncharacterized protein</fullName>
    </submittedName>
</protein>
<dbReference type="AlphaFoldDB" id="A0A2S2P153"/>